<sequence>MIFSMKKAGQVLLAVAAGFVVSFGGTQAFSASQAEGPLRNVCDAECTASCQEQFGERAVGICFDNECACYLF</sequence>
<dbReference type="RefSeq" id="WP_206728275.1">
    <property type="nucleotide sequence ID" value="NZ_CP071090.1"/>
</dbReference>
<dbReference type="Proteomes" id="UP000662747">
    <property type="component" value="Chromosome"/>
</dbReference>
<keyword evidence="1" id="KW-0732">Signal</keyword>
<gene>
    <name evidence="2" type="ORF">JY651_18170</name>
</gene>
<dbReference type="SUPFAM" id="SSF57095">
    <property type="entry name" value="Scorpion toxin-like"/>
    <property type="match status" value="1"/>
</dbReference>
<evidence type="ECO:0000313" key="2">
    <source>
        <dbReference type="EMBL" id="QSQ26732.1"/>
    </source>
</evidence>
<name>A0ABX7P8F6_9BACT</name>
<reference evidence="2 3" key="1">
    <citation type="submission" date="2021-02" db="EMBL/GenBank/DDBJ databases">
        <title>De Novo genome assembly of isolated myxobacteria.</title>
        <authorList>
            <person name="Stevens D.C."/>
        </authorList>
    </citation>
    <scope>NUCLEOTIDE SEQUENCE [LARGE SCALE GENOMIC DNA]</scope>
    <source>
        <strain evidence="3">SCPEA02</strain>
    </source>
</reference>
<protein>
    <submittedName>
        <fullName evidence="2">Uncharacterized protein</fullName>
    </submittedName>
</protein>
<evidence type="ECO:0000313" key="3">
    <source>
        <dbReference type="Proteomes" id="UP000662747"/>
    </source>
</evidence>
<accession>A0ABX7P8F6</accession>
<feature type="chain" id="PRO_5045698338" evidence="1">
    <location>
        <begin position="29"/>
        <end position="72"/>
    </location>
</feature>
<keyword evidence="3" id="KW-1185">Reference proteome</keyword>
<evidence type="ECO:0000256" key="1">
    <source>
        <dbReference type="SAM" id="SignalP"/>
    </source>
</evidence>
<proteinExistence type="predicted"/>
<dbReference type="InterPro" id="IPR036574">
    <property type="entry name" value="Scorpion_toxin-like_sf"/>
</dbReference>
<feature type="signal peptide" evidence="1">
    <location>
        <begin position="1"/>
        <end position="28"/>
    </location>
</feature>
<organism evidence="2 3">
    <name type="scientific">Pyxidicoccus parkwayensis</name>
    <dbReference type="NCBI Taxonomy" id="2813578"/>
    <lineage>
        <taxon>Bacteria</taxon>
        <taxon>Pseudomonadati</taxon>
        <taxon>Myxococcota</taxon>
        <taxon>Myxococcia</taxon>
        <taxon>Myxococcales</taxon>
        <taxon>Cystobacterineae</taxon>
        <taxon>Myxococcaceae</taxon>
        <taxon>Pyxidicoccus</taxon>
    </lineage>
</organism>
<dbReference type="EMBL" id="CP071090">
    <property type="protein sequence ID" value="QSQ26732.1"/>
    <property type="molecule type" value="Genomic_DNA"/>
</dbReference>